<evidence type="ECO:0000256" key="2">
    <source>
        <dbReference type="ARBA" id="ARBA00022759"/>
    </source>
</evidence>
<dbReference type="Pfam" id="PF03851">
    <property type="entry name" value="UvdE"/>
    <property type="match status" value="1"/>
</dbReference>
<accession>A0A518GP43</accession>
<gene>
    <name evidence="7" type="primary">uvsE</name>
    <name evidence="7" type="ORF">Spb1_22330</name>
</gene>
<evidence type="ECO:0000256" key="1">
    <source>
        <dbReference type="ARBA" id="ARBA00022722"/>
    </source>
</evidence>
<keyword evidence="4" id="KW-0228">DNA excision</keyword>
<dbReference type="KEGG" id="peh:Spb1_22330"/>
<dbReference type="InterPro" id="IPR036237">
    <property type="entry name" value="Xyl_isomerase-like_sf"/>
</dbReference>
<dbReference type="InterPro" id="IPR004601">
    <property type="entry name" value="UvdE"/>
</dbReference>
<keyword evidence="8" id="KW-1185">Reference proteome</keyword>
<evidence type="ECO:0000313" key="7">
    <source>
        <dbReference type="EMBL" id="QDV30304.1"/>
    </source>
</evidence>
<sequence>MTKVRDNARMHTEFNSKGTNDVVDGLVQLARQTLVDASPGDHRADLADSLPDHSCQLWVCVWAGDQKKTALARGIAFRHQSRGKCDLHSDSIWNAEPAAGGGGYSGRVGHDHLDDGRRLEALPLGSRGPSAVFCLGVAGDRAATEHHGDELGEAMIRLGLCCMFRDQPIKFVTTTATAINKMKRPDALAKLSRLCLENADALLVALQYCADNSIGCFRVNSQILPIKTHPACGYSVGDLPDGDEIVRRFKECGTFVTKHKLRTCFHPDQFVVMNSPRLDVVEKSVQELEYQAEVAEWIGADVINIHGGGAYGDKPKALADFARNLDRLSSSVRSRLTIENDDKTYTPADLLPLCKATGIPLVYDVHHHRCHPDDLSVEQATKKALATWDREPMFHLSSPIEGWDGPKPERHHDFIDVNDFPDCWRRKKITVEVEAKAKEVAVEKLAMDLGNKK</sequence>
<dbReference type="EMBL" id="CP036299">
    <property type="protein sequence ID" value="QDV30304.1"/>
    <property type="molecule type" value="Genomic_DNA"/>
</dbReference>
<evidence type="ECO:0000313" key="8">
    <source>
        <dbReference type="Proteomes" id="UP000315349"/>
    </source>
</evidence>
<evidence type="ECO:0000256" key="5">
    <source>
        <dbReference type="ARBA" id="ARBA00022801"/>
    </source>
</evidence>
<dbReference type="SUPFAM" id="SSF51658">
    <property type="entry name" value="Xylose isomerase-like"/>
    <property type="match status" value="1"/>
</dbReference>
<keyword evidence="2 7" id="KW-0255">Endonuclease</keyword>
<dbReference type="GO" id="GO:0009411">
    <property type="term" value="P:response to UV"/>
    <property type="evidence" value="ECO:0007669"/>
    <property type="project" value="InterPro"/>
</dbReference>
<keyword evidence="1" id="KW-0540">Nuclease</keyword>
<organism evidence="7 8">
    <name type="scientific">Planctopirus ephydatiae</name>
    <dbReference type="NCBI Taxonomy" id="2528019"/>
    <lineage>
        <taxon>Bacteria</taxon>
        <taxon>Pseudomonadati</taxon>
        <taxon>Planctomycetota</taxon>
        <taxon>Planctomycetia</taxon>
        <taxon>Planctomycetales</taxon>
        <taxon>Planctomycetaceae</taxon>
        <taxon>Planctopirus</taxon>
    </lineage>
</organism>
<dbReference type="GO" id="GO:0016787">
    <property type="term" value="F:hydrolase activity"/>
    <property type="evidence" value="ECO:0007669"/>
    <property type="project" value="UniProtKB-KW"/>
</dbReference>
<dbReference type="Gene3D" id="3.20.20.150">
    <property type="entry name" value="Divalent-metal-dependent TIM barrel enzymes"/>
    <property type="match status" value="1"/>
</dbReference>
<evidence type="ECO:0000256" key="4">
    <source>
        <dbReference type="ARBA" id="ARBA00022769"/>
    </source>
</evidence>
<protein>
    <submittedName>
        <fullName evidence="7">UV DNA damage endonuclease</fullName>
        <ecNumber evidence="7">3.-.-.-</ecNumber>
    </submittedName>
</protein>
<reference evidence="7 8" key="1">
    <citation type="submission" date="2019-02" db="EMBL/GenBank/DDBJ databases">
        <title>Deep-cultivation of Planctomycetes and their phenomic and genomic characterization uncovers novel biology.</title>
        <authorList>
            <person name="Wiegand S."/>
            <person name="Jogler M."/>
            <person name="Boedeker C."/>
            <person name="Pinto D."/>
            <person name="Vollmers J."/>
            <person name="Rivas-Marin E."/>
            <person name="Kohn T."/>
            <person name="Peeters S.H."/>
            <person name="Heuer A."/>
            <person name="Rast P."/>
            <person name="Oberbeckmann S."/>
            <person name="Bunk B."/>
            <person name="Jeske O."/>
            <person name="Meyerdierks A."/>
            <person name="Storesund J.E."/>
            <person name="Kallscheuer N."/>
            <person name="Luecker S."/>
            <person name="Lage O.M."/>
            <person name="Pohl T."/>
            <person name="Merkel B.J."/>
            <person name="Hornburger P."/>
            <person name="Mueller R.-W."/>
            <person name="Bruemmer F."/>
            <person name="Labrenz M."/>
            <person name="Spormann A.M."/>
            <person name="Op den Camp H."/>
            <person name="Overmann J."/>
            <person name="Amann R."/>
            <person name="Jetten M.S.M."/>
            <person name="Mascher T."/>
            <person name="Medema M.H."/>
            <person name="Devos D.P."/>
            <person name="Kaster A.-K."/>
            <person name="Ovreas L."/>
            <person name="Rohde M."/>
            <person name="Galperin M.Y."/>
            <person name="Jogler C."/>
        </authorList>
    </citation>
    <scope>NUCLEOTIDE SEQUENCE [LARGE SCALE GENOMIC DNA]</scope>
    <source>
        <strain evidence="7 8">Spb1</strain>
    </source>
</reference>
<dbReference type="AlphaFoldDB" id="A0A518GP43"/>
<dbReference type="EC" id="3.-.-.-" evidence="7"/>
<keyword evidence="5 7" id="KW-0378">Hydrolase</keyword>
<keyword evidence="3" id="KW-0227">DNA damage</keyword>
<dbReference type="GO" id="GO:0006289">
    <property type="term" value="P:nucleotide-excision repair"/>
    <property type="evidence" value="ECO:0007669"/>
    <property type="project" value="InterPro"/>
</dbReference>
<dbReference type="Proteomes" id="UP000315349">
    <property type="component" value="Chromosome"/>
</dbReference>
<dbReference type="PANTHER" id="PTHR31290:SF5">
    <property type="entry name" value="UV-DAMAGE ENDONUCLEASE"/>
    <property type="match status" value="1"/>
</dbReference>
<dbReference type="GO" id="GO:0004519">
    <property type="term" value="F:endonuclease activity"/>
    <property type="evidence" value="ECO:0007669"/>
    <property type="project" value="UniProtKB-KW"/>
</dbReference>
<evidence type="ECO:0000256" key="6">
    <source>
        <dbReference type="ARBA" id="ARBA00023204"/>
    </source>
</evidence>
<dbReference type="NCBIfam" id="TIGR00629">
    <property type="entry name" value="uvde"/>
    <property type="match status" value="1"/>
</dbReference>
<dbReference type="PANTHER" id="PTHR31290">
    <property type="entry name" value="UV-DAMAGE ENDONUCLEASE"/>
    <property type="match status" value="1"/>
</dbReference>
<proteinExistence type="predicted"/>
<evidence type="ECO:0000256" key="3">
    <source>
        <dbReference type="ARBA" id="ARBA00022763"/>
    </source>
</evidence>
<name>A0A518GP43_9PLAN</name>
<keyword evidence="6" id="KW-0234">DNA repair</keyword>